<dbReference type="OrthoDB" id="954553at2"/>
<feature type="domain" description="Nudix hydrolase" evidence="2">
    <location>
        <begin position="1"/>
        <end position="149"/>
    </location>
</feature>
<name>A0A5D3YKN0_9BACT</name>
<accession>A0A5D3YKN0</accession>
<dbReference type="Proteomes" id="UP000324595">
    <property type="component" value="Unassembled WGS sequence"/>
</dbReference>
<evidence type="ECO:0000259" key="2">
    <source>
        <dbReference type="PROSITE" id="PS51462"/>
    </source>
</evidence>
<evidence type="ECO:0000313" key="4">
    <source>
        <dbReference type="Proteomes" id="UP000324595"/>
    </source>
</evidence>
<keyword evidence="4" id="KW-1185">Reference proteome</keyword>
<dbReference type="GO" id="GO:0004081">
    <property type="term" value="F:bis(5'-nucleosyl)-tetraphosphatase (asymmetrical) activity"/>
    <property type="evidence" value="ECO:0007669"/>
    <property type="project" value="TreeGrafter"/>
</dbReference>
<sequence>MSNKSAGILLFKRKPHLHVLLAHPGGPYWWDKDEGAWSIPKGEVEENEELLEAAKREFDEELGFIPDGDYIELGSIQQKGGKTVHGWAVEYQIPDDFIFVPNEFELEWPPESGQKETFPEIDRIEYFGLFEARKKINTKQRTFLNRLLDKCT</sequence>
<dbReference type="Pfam" id="PF00293">
    <property type="entry name" value="NUDIX"/>
    <property type="match status" value="1"/>
</dbReference>
<dbReference type="InterPro" id="IPR020084">
    <property type="entry name" value="NUDIX_hydrolase_CS"/>
</dbReference>
<dbReference type="PROSITE" id="PS51462">
    <property type="entry name" value="NUDIX"/>
    <property type="match status" value="1"/>
</dbReference>
<dbReference type="InterPro" id="IPR000086">
    <property type="entry name" value="NUDIX_hydrolase_dom"/>
</dbReference>
<evidence type="ECO:0000256" key="1">
    <source>
        <dbReference type="ARBA" id="ARBA00022801"/>
    </source>
</evidence>
<dbReference type="PANTHER" id="PTHR21340">
    <property type="entry name" value="DIADENOSINE 5,5-P1,P4-TETRAPHOSPHATE PYROPHOSPHOHYDROLASE MUTT"/>
    <property type="match status" value="1"/>
</dbReference>
<dbReference type="RefSeq" id="WP_148899074.1">
    <property type="nucleotide sequence ID" value="NZ_VNHY01000002.1"/>
</dbReference>
<evidence type="ECO:0000313" key="3">
    <source>
        <dbReference type="EMBL" id="TYP94045.1"/>
    </source>
</evidence>
<gene>
    <name evidence="3" type="ORF">LX73_1768</name>
</gene>
<dbReference type="GO" id="GO:0006754">
    <property type="term" value="P:ATP biosynthetic process"/>
    <property type="evidence" value="ECO:0007669"/>
    <property type="project" value="TreeGrafter"/>
</dbReference>
<protein>
    <submittedName>
        <fullName evidence="3">Putative NTP pyrophosphohydrolase, NUDIX family</fullName>
    </submittedName>
</protein>
<dbReference type="Gene3D" id="3.90.79.10">
    <property type="entry name" value="Nucleoside Triphosphate Pyrophosphohydrolase"/>
    <property type="match status" value="1"/>
</dbReference>
<dbReference type="SUPFAM" id="SSF55811">
    <property type="entry name" value="Nudix"/>
    <property type="match status" value="1"/>
</dbReference>
<dbReference type="PANTHER" id="PTHR21340:SF7">
    <property type="entry name" value="NUDIX HYDROLASE DOMAIN-CONTAINING PROTEIN"/>
    <property type="match status" value="1"/>
</dbReference>
<organism evidence="3 4">
    <name type="scientific">Fodinibius salinus</name>
    <dbReference type="NCBI Taxonomy" id="860790"/>
    <lineage>
        <taxon>Bacteria</taxon>
        <taxon>Pseudomonadati</taxon>
        <taxon>Balneolota</taxon>
        <taxon>Balneolia</taxon>
        <taxon>Balneolales</taxon>
        <taxon>Balneolaceae</taxon>
        <taxon>Fodinibius</taxon>
    </lineage>
</organism>
<dbReference type="EMBL" id="VNHY01000002">
    <property type="protein sequence ID" value="TYP94045.1"/>
    <property type="molecule type" value="Genomic_DNA"/>
</dbReference>
<reference evidence="3 4" key="1">
    <citation type="submission" date="2019-07" db="EMBL/GenBank/DDBJ databases">
        <title>Genomic Encyclopedia of Archaeal and Bacterial Type Strains, Phase II (KMG-II): from individual species to whole genera.</title>
        <authorList>
            <person name="Goeker M."/>
        </authorList>
    </citation>
    <scope>NUCLEOTIDE SEQUENCE [LARGE SCALE GENOMIC DNA]</scope>
    <source>
        <strain evidence="3 4">DSM 21935</strain>
    </source>
</reference>
<dbReference type="PROSITE" id="PS00893">
    <property type="entry name" value="NUDIX_BOX"/>
    <property type="match status" value="1"/>
</dbReference>
<comment type="caution">
    <text evidence="3">The sequence shown here is derived from an EMBL/GenBank/DDBJ whole genome shotgun (WGS) entry which is preliminary data.</text>
</comment>
<dbReference type="AlphaFoldDB" id="A0A5D3YKN0"/>
<dbReference type="GO" id="GO:0006167">
    <property type="term" value="P:AMP biosynthetic process"/>
    <property type="evidence" value="ECO:0007669"/>
    <property type="project" value="TreeGrafter"/>
</dbReference>
<dbReference type="InterPro" id="IPR015797">
    <property type="entry name" value="NUDIX_hydrolase-like_dom_sf"/>
</dbReference>
<keyword evidence="1 3" id="KW-0378">Hydrolase</keyword>
<dbReference type="InterPro" id="IPR051325">
    <property type="entry name" value="Nudix_hydrolase_domain"/>
</dbReference>
<proteinExistence type="predicted"/>